<keyword evidence="8" id="KW-0012">Acyltransferase</keyword>
<evidence type="ECO:0000256" key="9">
    <source>
        <dbReference type="PROSITE-ProRule" id="PRU01363"/>
    </source>
</evidence>
<dbReference type="InterPro" id="IPR015083">
    <property type="entry name" value="NorB/c/GfsB-D-like_docking"/>
</dbReference>
<evidence type="ECO:0000313" key="15">
    <source>
        <dbReference type="Proteomes" id="UP000239203"/>
    </source>
</evidence>
<dbReference type="InterPro" id="IPR049900">
    <property type="entry name" value="PKS_mFAS_DH"/>
</dbReference>
<keyword evidence="7" id="KW-0511">Multifunctional enzyme</keyword>
<dbReference type="SUPFAM" id="SSF53901">
    <property type="entry name" value="Thiolase-like"/>
    <property type="match status" value="2"/>
</dbReference>
<dbReference type="InterPro" id="IPR014030">
    <property type="entry name" value="Ketoacyl_synth_N"/>
</dbReference>
<feature type="domain" description="PKS/mFAS DH" evidence="13">
    <location>
        <begin position="2148"/>
        <end position="2408"/>
    </location>
</feature>
<keyword evidence="6" id="KW-0045">Antibiotic biosynthesis</keyword>
<dbReference type="Gene3D" id="3.40.47.10">
    <property type="match status" value="2"/>
</dbReference>
<dbReference type="InterPro" id="IPR014043">
    <property type="entry name" value="Acyl_transferase_dom"/>
</dbReference>
<feature type="region of interest" description="Disordered" evidence="10">
    <location>
        <begin position="70"/>
        <end position="91"/>
    </location>
</feature>
<dbReference type="InterPro" id="IPR057326">
    <property type="entry name" value="KR_dom"/>
</dbReference>
<dbReference type="SMART" id="SM00827">
    <property type="entry name" value="PKS_AT"/>
    <property type="match status" value="2"/>
</dbReference>
<evidence type="ECO:0000259" key="11">
    <source>
        <dbReference type="PROSITE" id="PS50075"/>
    </source>
</evidence>
<feature type="domain" description="Carrier" evidence="11">
    <location>
        <begin position="1183"/>
        <end position="1258"/>
    </location>
</feature>
<dbReference type="SUPFAM" id="SSF52151">
    <property type="entry name" value="FabD/lysophospholipase-like"/>
    <property type="match status" value="2"/>
</dbReference>
<evidence type="ECO:0000256" key="1">
    <source>
        <dbReference type="ARBA" id="ARBA00001957"/>
    </source>
</evidence>
<comment type="caution">
    <text evidence="14">The sequence shown here is derived from an EMBL/GenBank/DDBJ whole genome shotgun (WGS) entry which is preliminary data.</text>
</comment>
<dbReference type="InterPro" id="IPR020806">
    <property type="entry name" value="PKS_PP-bd"/>
</dbReference>
<dbReference type="InterPro" id="IPR011032">
    <property type="entry name" value="GroES-like_sf"/>
</dbReference>
<feature type="active site" description="Proton acceptor; for dehydratase activity" evidence="9">
    <location>
        <position position="2178"/>
    </location>
</feature>
<dbReference type="SUPFAM" id="SSF101173">
    <property type="entry name" value="Docking domain B of the erythromycin polyketide synthase (DEBS)"/>
    <property type="match status" value="1"/>
</dbReference>
<dbReference type="SUPFAM" id="SSF55048">
    <property type="entry name" value="Probable ACP-binding domain of malonyl-CoA ACP transacylase"/>
    <property type="match status" value="2"/>
</dbReference>
<dbReference type="InterPro" id="IPR001227">
    <property type="entry name" value="Ac_transferase_dom_sf"/>
</dbReference>
<evidence type="ECO:0000256" key="3">
    <source>
        <dbReference type="ARBA" id="ARBA00022450"/>
    </source>
</evidence>
<feature type="active site" description="Proton acceptor; for dehydratase activity" evidence="9">
    <location>
        <position position="937"/>
    </location>
</feature>
<feature type="domain" description="PKS/mFAS DH" evidence="13">
    <location>
        <begin position="908"/>
        <end position="1156"/>
    </location>
</feature>
<dbReference type="InterPro" id="IPR016036">
    <property type="entry name" value="Malonyl_transacylase_ACP-bd"/>
</dbReference>
<evidence type="ECO:0000256" key="5">
    <source>
        <dbReference type="ARBA" id="ARBA00022679"/>
    </source>
</evidence>
<dbReference type="GO" id="GO:0004312">
    <property type="term" value="F:fatty acid synthase activity"/>
    <property type="evidence" value="ECO:0007669"/>
    <property type="project" value="TreeGrafter"/>
</dbReference>
<evidence type="ECO:0000256" key="7">
    <source>
        <dbReference type="ARBA" id="ARBA00023268"/>
    </source>
</evidence>
<dbReference type="RefSeq" id="WP_104476573.1">
    <property type="nucleotide sequence ID" value="NZ_PTIX01000001.1"/>
</dbReference>
<dbReference type="Gene3D" id="3.30.70.3290">
    <property type="match status" value="2"/>
</dbReference>
<dbReference type="OrthoDB" id="9778690at2"/>
<keyword evidence="15" id="KW-1185">Reference proteome</keyword>
<dbReference type="SMART" id="SM00825">
    <property type="entry name" value="PKS_KS"/>
    <property type="match status" value="2"/>
</dbReference>
<dbReference type="InterPro" id="IPR042104">
    <property type="entry name" value="PKS_dehydratase_sf"/>
</dbReference>
<dbReference type="SMART" id="SM00829">
    <property type="entry name" value="PKS_ER"/>
    <property type="match status" value="1"/>
</dbReference>
<dbReference type="InterPro" id="IPR049552">
    <property type="entry name" value="PKS_DH_N"/>
</dbReference>
<dbReference type="SMART" id="SM00823">
    <property type="entry name" value="PKS_PP"/>
    <property type="match status" value="2"/>
</dbReference>
<dbReference type="SMART" id="SM01294">
    <property type="entry name" value="PKS_PP_betabranch"/>
    <property type="match status" value="2"/>
</dbReference>
<protein>
    <submittedName>
        <fullName evidence="14">Acyl transferase domain-containing protein</fullName>
    </submittedName>
</protein>
<dbReference type="Pfam" id="PF08240">
    <property type="entry name" value="ADH_N"/>
    <property type="match status" value="1"/>
</dbReference>
<dbReference type="InterPro" id="IPR020807">
    <property type="entry name" value="PKS_DH"/>
</dbReference>
<feature type="active site" description="Proton donor; for dehydratase activity" evidence="9">
    <location>
        <position position="2334"/>
    </location>
</feature>
<dbReference type="Gene3D" id="3.10.129.110">
    <property type="entry name" value="Polyketide synthase dehydratase"/>
    <property type="match status" value="2"/>
</dbReference>
<keyword evidence="5 14" id="KW-0808">Transferase</keyword>
<evidence type="ECO:0000259" key="12">
    <source>
        <dbReference type="PROSITE" id="PS52004"/>
    </source>
</evidence>
<gene>
    <name evidence="14" type="ORF">CLV40_101600</name>
</gene>
<dbReference type="CDD" id="cd05195">
    <property type="entry name" value="enoyl_red"/>
    <property type="match status" value="1"/>
</dbReference>
<dbReference type="Pfam" id="PF00109">
    <property type="entry name" value="ketoacyl-synt"/>
    <property type="match status" value="2"/>
</dbReference>
<dbReference type="PANTHER" id="PTHR43775">
    <property type="entry name" value="FATTY ACID SYNTHASE"/>
    <property type="match status" value="1"/>
</dbReference>
<dbReference type="Gene3D" id="3.90.180.10">
    <property type="entry name" value="Medium-chain alcohol dehydrogenases, catalytic domain"/>
    <property type="match status" value="1"/>
</dbReference>
<dbReference type="Pfam" id="PF00698">
    <property type="entry name" value="Acyl_transf_1"/>
    <property type="match status" value="2"/>
</dbReference>
<reference evidence="14 15" key="1">
    <citation type="submission" date="2018-02" db="EMBL/GenBank/DDBJ databases">
        <title>Genomic Encyclopedia of Archaeal and Bacterial Type Strains, Phase II (KMG-II): from individual species to whole genera.</title>
        <authorList>
            <person name="Goeker M."/>
        </authorList>
    </citation>
    <scope>NUCLEOTIDE SEQUENCE [LARGE SCALE GENOMIC DNA]</scope>
    <source>
        <strain evidence="14 15">YU 961-1</strain>
    </source>
</reference>
<dbReference type="InterPro" id="IPR020843">
    <property type="entry name" value="ER"/>
</dbReference>
<dbReference type="Pfam" id="PF14765">
    <property type="entry name" value="PS-DH"/>
    <property type="match status" value="2"/>
</dbReference>
<feature type="region of interest" description="N-terminal hotdog fold" evidence="9">
    <location>
        <begin position="2148"/>
        <end position="2267"/>
    </location>
</feature>
<dbReference type="CDD" id="cd00833">
    <property type="entry name" value="PKS"/>
    <property type="match status" value="2"/>
</dbReference>
<dbReference type="Pfam" id="PF13602">
    <property type="entry name" value="ADH_zinc_N_2"/>
    <property type="match status" value="1"/>
</dbReference>
<dbReference type="Pfam" id="PF00550">
    <property type="entry name" value="PP-binding"/>
    <property type="match status" value="2"/>
</dbReference>
<proteinExistence type="predicted"/>
<comment type="pathway">
    <text evidence="2">Antibiotic biosynthesis.</text>
</comment>
<evidence type="ECO:0000313" key="14">
    <source>
        <dbReference type="EMBL" id="PPK71410.1"/>
    </source>
</evidence>
<dbReference type="PROSITE" id="PS00606">
    <property type="entry name" value="KS3_1"/>
    <property type="match status" value="2"/>
</dbReference>
<evidence type="ECO:0000256" key="8">
    <source>
        <dbReference type="ARBA" id="ARBA00023315"/>
    </source>
</evidence>
<dbReference type="EMBL" id="PTIX01000001">
    <property type="protein sequence ID" value="PPK71410.1"/>
    <property type="molecule type" value="Genomic_DNA"/>
</dbReference>
<dbReference type="Pfam" id="PF08659">
    <property type="entry name" value="KR"/>
    <property type="match status" value="1"/>
</dbReference>
<dbReference type="Gene3D" id="3.40.50.720">
    <property type="entry name" value="NAD(P)-binding Rossmann-like Domain"/>
    <property type="match status" value="1"/>
</dbReference>
<evidence type="ECO:0000256" key="6">
    <source>
        <dbReference type="ARBA" id="ARBA00023194"/>
    </source>
</evidence>
<evidence type="ECO:0000256" key="2">
    <source>
        <dbReference type="ARBA" id="ARBA00004792"/>
    </source>
</evidence>
<dbReference type="InterPro" id="IPR020841">
    <property type="entry name" value="PKS_Beta-ketoAc_synthase_dom"/>
</dbReference>
<dbReference type="FunFam" id="3.40.366.10:FF:000002">
    <property type="entry name" value="Probable polyketide synthase 2"/>
    <property type="match status" value="1"/>
</dbReference>
<dbReference type="Gene3D" id="3.40.366.10">
    <property type="entry name" value="Malonyl-Coenzyme A Acyl Carrier Protein, domain 2"/>
    <property type="match status" value="2"/>
</dbReference>
<comment type="cofactor">
    <cofactor evidence="1">
        <name>pantetheine 4'-phosphate</name>
        <dbReference type="ChEBI" id="CHEBI:47942"/>
    </cofactor>
</comment>
<dbReference type="InterPro" id="IPR036299">
    <property type="entry name" value="Polyketide_synth_docking_sf"/>
</dbReference>
<dbReference type="PROSITE" id="PS52019">
    <property type="entry name" value="PKS_MFAS_DH"/>
    <property type="match status" value="2"/>
</dbReference>
<dbReference type="Pfam" id="PF16197">
    <property type="entry name" value="KAsynt_C_assoc"/>
    <property type="match status" value="2"/>
</dbReference>
<dbReference type="CDD" id="cd08956">
    <property type="entry name" value="KR_3_FAS_SDR_x"/>
    <property type="match status" value="1"/>
</dbReference>
<feature type="domain" description="Carrier" evidence="11">
    <location>
        <begin position="3116"/>
        <end position="3192"/>
    </location>
</feature>
<dbReference type="GO" id="GO:0033068">
    <property type="term" value="P:macrolide biosynthetic process"/>
    <property type="evidence" value="ECO:0007669"/>
    <property type="project" value="UniProtKB-ARBA"/>
</dbReference>
<keyword evidence="3" id="KW-0596">Phosphopantetheine</keyword>
<dbReference type="PROSITE" id="PS52004">
    <property type="entry name" value="KS3_2"/>
    <property type="match status" value="2"/>
</dbReference>
<feature type="region of interest" description="C-terminal hotdog fold" evidence="9">
    <location>
        <begin position="2278"/>
        <end position="2408"/>
    </location>
</feature>
<dbReference type="FunFam" id="3.40.47.10:FF:000019">
    <property type="entry name" value="Polyketide synthase type I"/>
    <property type="match status" value="2"/>
</dbReference>
<dbReference type="InterPro" id="IPR006162">
    <property type="entry name" value="Ppantetheine_attach_site"/>
</dbReference>
<feature type="region of interest" description="N-terminal hotdog fold" evidence="9">
    <location>
        <begin position="908"/>
        <end position="1019"/>
    </location>
</feature>
<dbReference type="Gene3D" id="1.10.1200.10">
    <property type="entry name" value="ACP-like"/>
    <property type="match status" value="2"/>
</dbReference>
<dbReference type="InterPro" id="IPR049551">
    <property type="entry name" value="PKS_DH_C"/>
</dbReference>
<dbReference type="InterPro" id="IPR032821">
    <property type="entry name" value="PKS_assoc"/>
</dbReference>
<dbReference type="SUPFAM" id="SSF47336">
    <property type="entry name" value="ACP-like"/>
    <property type="match status" value="2"/>
</dbReference>
<sequence length="3216" mass="334253">MSSEDTLRDYLKRTTAELLRTRTRLEEVTSAAREPLAVVSMACRYPGGVGTPEQLWDLLADGRDAVGPFPTDRGWPADLVDPDPDKPGTTYSGSGGFLHDAADFDAELFGVGPREALTVDPQQRLLLHTAWEAFERAGIDPRSVAGQRIGVFVGVMYADYGSRHGRAPDGFEGYIGLGSAGSIASGRVAYAFGLEGPALTVDTACSSSLVALHYAAQAIRRGECAQALVGGATVMATPGTFVEFSRQRGLSPDGRCKAYSADADGTGWAEGVGLLLIERLSDARRLGHPVLAVLRGSAVNSDGASTQLSAPNGAAQQRVIRAALADAALTPADVDVIEGHGTGTPLGDPIEAGALAATYGAAHSAADPVLLGSLKSNIGHTQAAAGVGGVIKAILALRNGTLPATLHAATPSPHLDWPTSGLSIATTATPLPPRDRPHRAAVSSFGISGTNAHVIIEAVPEPAAAEPTLGEDGAPVPLLLSGASAAAVRAHAESIRAFLAAGGDLADTAHTLATARARLAHRAVAVGGTLAELDQALAAVAADLPSPRAAVGDSVRVEQPVFVFPGQGAQWVGMAAALLDQAPAFADEIRRCADALAPHTDWDLVDVLRGADPEVFARVEVVQPALFAVMVGLAAQWKAVGVTPAAVVGHSQGEIAAAYVAGALDLADAAKLVALRSRAIAAIAGSGTMASIELAADEVTEHLRDGVVIAAINGPRSTVVAGPVDAVTALVESYTDVRARVISVDYASHSPAVEALRDDLTTAFAEVRPRRSAVEFHSTVTAGPIDTTTLDAGYWFDNLRQPVRLSDTVAGLAAAGHRVFLEISPHPVLTAALGDTVPDGTALGTLRREDGGLDRFLVAAGHAHAAGVAVDWSAHTPGRVVDLPTYPFQLRRYWLDTVTTRGATSAEHPLLDAVVHGADGSALVSGHIPGTGWTAAHRVGDRTVLPGTALVDLALAIGAELGLPDVRSLSLLAPVDVPERGIDLQATVSPDGDLTVYTGYSRAWVKVATGVLTADDTPVPHPPTFPEGHTVEVAYETLTGVHYGPELRALNAITRGSNTVTAEVAVPEPIPGHAIIPALLDGAIQAQFLARPRDTITAPFDFTAVRLHARNATALRFLITETGTDTIALTAVDQSGLPVLTIDALTFRTIDPTTVAATTHAPAPRTRQLRSADAGNGIGATPDAALATVRKVVAGLLGHDSPNAVRPDLPFRDLGLDSMTAVQVRDHLAKLTGTPLPATLVFDHPTPRDLARFLTSQATETRQITRNTDEPIAIVATACRYPGGVTSPEDLWRLVESGTDAIGEFPDDRGWDLAALFHDDPDNPATSYARHGGFLHDAADFDPAFFELNPREARAVDPQQRLLLETSWEAAQRAGIDPTTLRGSRTGVYFGLIYTEYGARARTAPGEHGGYLGTGSAGSVASGRVAYTLGLTGPALTVDTACSSSLVALHLAAKALRDGECDLALVGGATVMATPDTFVEFSRQRGLSPDGRCRAFADSADGTGFSEGAGVLLVERLSDAQRNGHPVLAVLRGSAVNQDGASNGLTAPNGPSQERVIRDALRAAGLGPADVDAVEAHGTGTTLGDPVEANAIVNTYGAPRPEPVRLGSLKSNIGHTQAAAGVGGVIKMVEALRRETLPRTLHVDAPSTRVDWSDGVALLTENTPWPRGARPRRFGVSAFGMSGTNAHVIIEEPPIVEDHQAVEPLARPVPLALSAKSPAALRLAASRLRDYLDAERDLADVAAELVRSRPEFDHRAVIVATGTEQAREALHALASDEPHPSVVTGHATGPHEPVFLYPGQGAQWDGMATALQQYPPFAERLAEAAAAVDAVTGWSLLGHLAGQGPDASVDVVQPALWATMTALTAVWRSFGVTPAAVIGHSQGEIAAAVASGALALPAAAAVAALRSRAIRAIAGRGAMLSIAAPAAEVEPLLEPGVSVAAHNGPRATVVAGDPDGVARVQARFDELGARTRLIDVDYASHTAHVESIADEIRSVLPEVVLGEPTAQVFSTVSGALAEPDGLFQPDYWYRNLRQAVRLDPAVRAAAAAGHRVFIEISPHPVVSVAVQDTLDEVDRPDLAVLGTLRRGDGGLDRVLASVAEAWVRGVPVTWAGYLGDRRRVFDLPAYAFDRRRFWLDATTTAPARPTGHPLLDTVIRTPDGVLTQGTVALSTHPWLADHAVEGTVLVPGAALTELAAHTAGLLGAPTIAELVLARPVVLGDDPVEIQVAVDADRAITISTRPGTHDTPLGAEWTVHATGSATAPAPLGEWLPAWPPAGAEPVPVDAVYTDLATAGYHYGPSFQGLRAAWRRADEVFAEIEVNGPTGFALSPALLDTALHGVGLVGWFSGATRLPFTWRGATLTPADGRLRVWLRKGDDSVTARIADPTGRVVADIAGIDFRAVDLADVPLHHVTWEAATPAEAPAHTVLHVPAIGSTSLESHLADFADALRRALAADSGTIVVRTTGAVAAVPGERPTVDGAAVWGLVRSAQSEEPGRIVLLDSANERVEALAADEPQQAERHGGLLVPRLRGLAAPLPTPDAEDWRLAAGAGGSADDLVLNPLAPQPLGPTDVRIAVRASGLNFRDAMLALGMYPGAADLGTEGAGIVTETGTDVTGLTVGDRVFGLISGGIGPSAVTDHRLVTRIPATRTFTEAAAIPAVFLTAYYALRDLAAAKPGESVLIHSAAGGVGGAAIQLAHHWGLTIHATASPAKWPAVAHAATIGSSRDLTFAEPIANAGGVDIVLNSLAREFVDASLDLLRTGGRFIEMGKTDIRDTVRPDITYRAFDLIEAGPDRIAEMLADLVALFEDGTLTPPPVTAWPVDRAPEAIRHLQHARHIGKVVLTLPTPRDPGGTILITGAPGGIGAHLARHLVTRHGAERLLLLSRRGPDSPAAAELKAELGDAVEFAAVDVADRDALAKVIPDNLTAVFHAAGVLDDATLPGITEDRLRAVLAPKVDGARHLDELTRDHDLAAFVLFSSAAGLVGNPGQGGYAAANLALDAIAARRVRDGLPATSIAWGLWASDSAMTGDLAAADRARLRRTGLLPFTPAQGLAALDAAIAAHVPDPVAVRLDTTVLAAGEPPAVLRGLVAKRRAAPPAETPDLAARLAADPEQGRDLVLGTVRGTVRAVLGGGVAGDEDRTFKELGFDSLTAVELRNRLGKVTGLRLSATVVFDYPTPTALADHLLGRLAPAPTPQAPTDVDELFALIDAQLR</sequence>
<organism evidence="14 15">
    <name type="scientific">Actinokineospora auranticolor</name>
    <dbReference type="NCBI Taxonomy" id="155976"/>
    <lineage>
        <taxon>Bacteria</taxon>
        <taxon>Bacillati</taxon>
        <taxon>Actinomycetota</taxon>
        <taxon>Actinomycetes</taxon>
        <taxon>Pseudonocardiales</taxon>
        <taxon>Pseudonocardiaceae</taxon>
        <taxon>Actinokineospora</taxon>
    </lineage>
</organism>
<dbReference type="PROSITE" id="PS00012">
    <property type="entry name" value="PHOSPHOPANTETHEINE"/>
    <property type="match status" value="2"/>
</dbReference>
<feature type="region of interest" description="C-terminal hotdog fold" evidence="9">
    <location>
        <begin position="1026"/>
        <end position="1156"/>
    </location>
</feature>
<dbReference type="Pfam" id="PF02801">
    <property type="entry name" value="Ketoacyl-synt_C"/>
    <property type="match status" value="2"/>
</dbReference>
<evidence type="ECO:0000256" key="10">
    <source>
        <dbReference type="SAM" id="MobiDB-lite"/>
    </source>
</evidence>
<dbReference type="InterPro" id="IPR050091">
    <property type="entry name" value="PKS_NRPS_Biosynth_Enz"/>
</dbReference>
<dbReference type="InterPro" id="IPR013968">
    <property type="entry name" value="PKS_KR"/>
</dbReference>
<dbReference type="InterPro" id="IPR016039">
    <property type="entry name" value="Thiolase-like"/>
</dbReference>
<dbReference type="InterPro" id="IPR036291">
    <property type="entry name" value="NAD(P)-bd_dom_sf"/>
</dbReference>
<dbReference type="InterPro" id="IPR018201">
    <property type="entry name" value="Ketoacyl_synth_AS"/>
</dbReference>
<dbReference type="SUPFAM" id="SSF51735">
    <property type="entry name" value="NAD(P)-binding Rossmann-fold domains"/>
    <property type="match status" value="3"/>
</dbReference>
<dbReference type="Pfam" id="PF08990">
    <property type="entry name" value="Docking"/>
    <property type="match status" value="1"/>
</dbReference>
<accession>A0A2S6H1V9</accession>
<feature type="domain" description="Ketosynthase family 3 (KS3)" evidence="12">
    <location>
        <begin position="1269"/>
        <end position="1692"/>
    </location>
</feature>
<dbReference type="GO" id="GO:0006633">
    <property type="term" value="P:fatty acid biosynthetic process"/>
    <property type="evidence" value="ECO:0007669"/>
    <property type="project" value="InterPro"/>
</dbReference>
<dbReference type="InterPro" id="IPR036736">
    <property type="entry name" value="ACP-like_sf"/>
</dbReference>
<dbReference type="PROSITE" id="PS50075">
    <property type="entry name" value="CARRIER"/>
    <property type="match status" value="2"/>
</dbReference>
<dbReference type="GO" id="GO:0016491">
    <property type="term" value="F:oxidoreductase activity"/>
    <property type="evidence" value="ECO:0007669"/>
    <property type="project" value="InterPro"/>
</dbReference>
<dbReference type="Proteomes" id="UP000239203">
    <property type="component" value="Unassembled WGS sequence"/>
</dbReference>
<feature type="active site" description="Proton donor; for dehydratase activity" evidence="9">
    <location>
        <position position="1081"/>
    </location>
</feature>
<dbReference type="InterPro" id="IPR016035">
    <property type="entry name" value="Acyl_Trfase/lysoPLipase"/>
</dbReference>
<dbReference type="GO" id="GO:0004315">
    <property type="term" value="F:3-oxoacyl-[acyl-carrier-protein] synthase activity"/>
    <property type="evidence" value="ECO:0007669"/>
    <property type="project" value="InterPro"/>
</dbReference>
<dbReference type="PANTHER" id="PTHR43775:SF51">
    <property type="entry name" value="INACTIVE PHENOLPHTHIOCEROL SYNTHESIS POLYKETIDE SYNTHASE TYPE I PKS1-RELATED"/>
    <property type="match status" value="1"/>
</dbReference>
<dbReference type="Pfam" id="PF21089">
    <property type="entry name" value="PKS_DH_N"/>
    <property type="match status" value="2"/>
</dbReference>
<evidence type="ECO:0000256" key="4">
    <source>
        <dbReference type="ARBA" id="ARBA00022553"/>
    </source>
</evidence>
<dbReference type="GO" id="GO:0031177">
    <property type="term" value="F:phosphopantetheine binding"/>
    <property type="evidence" value="ECO:0007669"/>
    <property type="project" value="InterPro"/>
</dbReference>
<dbReference type="SUPFAM" id="SSF50129">
    <property type="entry name" value="GroES-like"/>
    <property type="match status" value="1"/>
</dbReference>
<name>A0A2S6H1V9_9PSEU</name>
<dbReference type="InterPro" id="IPR009081">
    <property type="entry name" value="PP-bd_ACP"/>
</dbReference>
<feature type="domain" description="Ketosynthase family 3 (KS3)" evidence="12">
    <location>
        <begin position="33"/>
        <end position="458"/>
    </location>
</feature>
<evidence type="ECO:0000259" key="13">
    <source>
        <dbReference type="PROSITE" id="PS52019"/>
    </source>
</evidence>
<dbReference type="SMART" id="SM00826">
    <property type="entry name" value="PKS_DH"/>
    <property type="match status" value="2"/>
</dbReference>
<dbReference type="InterPro" id="IPR013154">
    <property type="entry name" value="ADH-like_N"/>
</dbReference>
<dbReference type="SMART" id="SM00822">
    <property type="entry name" value="PKS_KR"/>
    <property type="match status" value="1"/>
</dbReference>
<dbReference type="InterPro" id="IPR014031">
    <property type="entry name" value="Ketoacyl_synth_C"/>
</dbReference>
<keyword evidence="4" id="KW-0597">Phosphoprotein</keyword>